<organism evidence="7 8">
    <name type="scientific">Sphingobacterium alkalisoli</name>
    <dbReference type="NCBI Taxonomy" id="1874115"/>
    <lineage>
        <taxon>Bacteria</taxon>
        <taxon>Pseudomonadati</taxon>
        <taxon>Bacteroidota</taxon>
        <taxon>Sphingobacteriia</taxon>
        <taxon>Sphingobacteriales</taxon>
        <taxon>Sphingobacteriaceae</taxon>
        <taxon>Sphingobacterium</taxon>
    </lineage>
</organism>
<dbReference type="OrthoDB" id="1095575at2"/>
<dbReference type="Pfam" id="PF08534">
    <property type="entry name" value="Redoxin"/>
    <property type="match status" value="1"/>
</dbReference>
<keyword evidence="3" id="KW-1015">Disulfide bond</keyword>
<dbReference type="EMBL" id="SUKA01000007">
    <property type="protein sequence ID" value="TJY62610.1"/>
    <property type="molecule type" value="Genomic_DNA"/>
</dbReference>
<feature type="domain" description="Thioredoxin" evidence="6">
    <location>
        <begin position="306"/>
        <end position="446"/>
    </location>
</feature>
<comment type="caution">
    <text evidence="7">The sequence shown here is derived from an EMBL/GenBank/DDBJ whole genome shotgun (WGS) entry which is preliminary data.</text>
</comment>
<keyword evidence="2" id="KW-0201">Cytochrome c-type biogenesis</keyword>
<keyword evidence="4" id="KW-0676">Redox-active center</keyword>
<evidence type="ECO:0000256" key="2">
    <source>
        <dbReference type="ARBA" id="ARBA00022748"/>
    </source>
</evidence>
<dbReference type="PANTHER" id="PTHR42852:SF6">
    <property type="entry name" value="THIOL:DISULFIDE INTERCHANGE PROTEIN DSBE"/>
    <property type="match status" value="1"/>
</dbReference>
<protein>
    <submittedName>
        <fullName evidence="7">TlpA family protein disulfide reductase</fullName>
    </submittedName>
</protein>
<evidence type="ECO:0000256" key="4">
    <source>
        <dbReference type="ARBA" id="ARBA00023284"/>
    </source>
</evidence>
<dbReference type="InterPro" id="IPR013740">
    <property type="entry name" value="Redoxin"/>
</dbReference>
<proteinExistence type="predicted"/>
<accession>A0A4U0GU69</accession>
<evidence type="ECO:0000256" key="3">
    <source>
        <dbReference type="ARBA" id="ARBA00023157"/>
    </source>
</evidence>
<dbReference type="PROSITE" id="PS00194">
    <property type="entry name" value="THIOREDOXIN_1"/>
    <property type="match status" value="1"/>
</dbReference>
<dbReference type="PROSITE" id="PS51352">
    <property type="entry name" value="THIOREDOXIN_2"/>
    <property type="match status" value="1"/>
</dbReference>
<dbReference type="Proteomes" id="UP000309872">
    <property type="component" value="Unassembled WGS sequence"/>
</dbReference>
<feature type="signal peptide" evidence="5">
    <location>
        <begin position="1"/>
        <end position="19"/>
    </location>
</feature>
<keyword evidence="8" id="KW-1185">Reference proteome</keyword>
<dbReference type="CDD" id="cd02966">
    <property type="entry name" value="TlpA_like_family"/>
    <property type="match status" value="1"/>
</dbReference>
<evidence type="ECO:0000256" key="5">
    <source>
        <dbReference type="SAM" id="SignalP"/>
    </source>
</evidence>
<dbReference type="GO" id="GO:0016491">
    <property type="term" value="F:oxidoreductase activity"/>
    <property type="evidence" value="ECO:0007669"/>
    <property type="project" value="InterPro"/>
</dbReference>
<feature type="chain" id="PRO_5020283618" evidence="5">
    <location>
        <begin position="20"/>
        <end position="446"/>
    </location>
</feature>
<dbReference type="Gene3D" id="3.40.30.10">
    <property type="entry name" value="Glutaredoxin"/>
    <property type="match status" value="1"/>
</dbReference>
<gene>
    <name evidence="7" type="ORF">FAZ19_19245</name>
</gene>
<evidence type="ECO:0000256" key="1">
    <source>
        <dbReference type="ARBA" id="ARBA00004196"/>
    </source>
</evidence>
<dbReference type="RefSeq" id="WP_136822396.1">
    <property type="nucleotide sequence ID" value="NZ_BMJX01000007.1"/>
</dbReference>
<dbReference type="InterPro" id="IPR050553">
    <property type="entry name" value="Thioredoxin_ResA/DsbE_sf"/>
</dbReference>
<evidence type="ECO:0000313" key="7">
    <source>
        <dbReference type="EMBL" id="TJY62610.1"/>
    </source>
</evidence>
<dbReference type="InterPro" id="IPR017937">
    <property type="entry name" value="Thioredoxin_CS"/>
</dbReference>
<name>A0A4U0GU69_9SPHI</name>
<comment type="subcellular location">
    <subcellularLocation>
        <location evidence="1">Cell envelope</location>
    </subcellularLocation>
</comment>
<dbReference type="GO" id="GO:0030313">
    <property type="term" value="C:cell envelope"/>
    <property type="evidence" value="ECO:0007669"/>
    <property type="project" value="UniProtKB-SubCell"/>
</dbReference>
<sequence length="446" mass="50250">MKKVIVLFLVVLLGNTTFAQKPSNINGTADPKTVKKVSLGKVLNGHVVEIGTSIPDSLGRFAFRFTPGYEGLYTLTMGNTNNILNVLRFYFKGNDDLNLAVTPTFYELIGKNSKENQTLYQWDQYTQDMRAKGLTPGGMSTYVDFFPEVEEMKVKLGGLKAKAKTGNNRFDTFFAKLVDYDFAFYAISHLYMPRSAHPSAEEMSDYYTNFQSDNFLTADLLRFPYGDRFLSSLVYRKVDFKNKPTLADQVNAIPADVLKGQFILQHMERARSYSDYIALNDEYAKYLTLPEQTERANAVATKLVDTKEGTKAFNFSYPDLSGKNISLADLKGKVVVVDVWATWCGPCKAEEPHWEKLNEEFEGKDVVFVGVSVDQDKKAWEKYVPEKNLKGIQLHAGPGNDLSKAYKITGIPRYLVIDKAGNIVTPDSPRPSDPKLKELLNTWLAK</sequence>
<keyword evidence="5" id="KW-0732">Signal</keyword>
<dbReference type="SUPFAM" id="SSF52833">
    <property type="entry name" value="Thioredoxin-like"/>
    <property type="match status" value="1"/>
</dbReference>
<reference evidence="7 8" key="1">
    <citation type="submission" date="2019-04" db="EMBL/GenBank/DDBJ databases">
        <title>Sphingobacterium olei sp. nov., isolated from oil-contaminated soil.</title>
        <authorList>
            <person name="Liu B."/>
        </authorList>
    </citation>
    <scope>NUCLEOTIDE SEQUENCE [LARGE SCALE GENOMIC DNA]</scope>
    <source>
        <strain evidence="7 8">Y3L14</strain>
    </source>
</reference>
<dbReference type="InterPro" id="IPR036249">
    <property type="entry name" value="Thioredoxin-like_sf"/>
</dbReference>
<evidence type="ECO:0000259" key="6">
    <source>
        <dbReference type="PROSITE" id="PS51352"/>
    </source>
</evidence>
<dbReference type="GO" id="GO:0017004">
    <property type="term" value="P:cytochrome complex assembly"/>
    <property type="evidence" value="ECO:0007669"/>
    <property type="project" value="UniProtKB-KW"/>
</dbReference>
<dbReference type="PANTHER" id="PTHR42852">
    <property type="entry name" value="THIOL:DISULFIDE INTERCHANGE PROTEIN DSBE"/>
    <property type="match status" value="1"/>
</dbReference>
<dbReference type="AlphaFoldDB" id="A0A4U0GU69"/>
<dbReference type="InterPro" id="IPR013766">
    <property type="entry name" value="Thioredoxin_domain"/>
</dbReference>
<evidence type="ECO:0000313" key="8">
    <source>
        <dbReference type="Proteomes" id="UP000309872"/>
    </source>
</evidence>